<dbReference type="InterPro" id="IPR008271">
    <property type="entry name" value="Ser/Thr_kinase_AS"/>
</dbReference>
<dbReference type="InterPro" id="IPR000719">
    <property type="entry name" value="Prot_kinase_dom"/>
</dbReference>
<feature type="region of interest" description="Disordered" evidence="15">
    <location>
        <begin position="334"/>
        <end position="421"/>
    </location>
</feature>
<evidence type="ECO:0000256" key="4">
    <source>
        <dbReference type="ARBA" id="ARBA00009739"/>
    </source>
</evidence>
<feature type="region of interest" description="Disordered" evidence="15">
    <location>
        <begin position="481"/>
        <end position="519"/>
    </location>
</feature>
<evidence type="ECO:0000313" key="19">
    <source>
        <dbReference type="Proteomes" id="UP001465976"/>
    </source>
</evidence>
<dbReference type="SMART" id="SM00220">
    <property type="entry name" value="S_TKc"/>
    <property type="match status" value="1"/>
</dbReference>
<comment type="caution">
    <text evidence="18">The sequence shown here is derived from an EMBL/GenBank/DDBJ whole genome shotgun (WGS) entry which is preliminary data.</text>
</comment>
<evidence type="ECO:0000256" key="3">
    <source>
        <dbReference type="ARBA" id="ARBA00006529"/>
    </source>
</evidence>
<evidence type="ECO:0000256" key="8">
    <source>
        <dbReference type="ARBA" id="ARBA00022692"/>
    </source>
</evidence>
<dbReference type="PRINTS" id="PR00109">
    <property type="entry name" value="TYRKINASE"/>
</dbReference>
<comment type="subcellular location">
    <subcellularLocation>
        <location evidence="2">Cell membrane</location>
        <topology evidence="2">Multi-pass membrane protein</topology>
    </subcellularLocation>
</comment>
<accession>A0ABR3ELZ8</accession>
<feature type="region of interest" description="Disordered" evidence="15">
    <location>
        <begin position="444"/>
        <end position="465"/>
    </location>
</feature>
<dbReference type="EMBL" id="JBAHYK010003110">
    <property type="protein sequence ID" value="KAL0563919.1"/>
    <property type="molecule type" value="Genomic_DNA"/>
</dbReference>
<reference evidence="18 19" key="1">
    <citation type="submission" date="2024-02" db="EMBL/GenBank/DDBJ databases">
        <title>A draft genome for the cacao thread blight pathogen Marasmius crinis-equi.</title>
        <authorList>
            <person name="Cohen S.P."/>
            <person name="Baruah I.K."/>
            <person name="Amoako-Attah I."/>
            <person name="Bukari Y."/>
            <person name="Meinhardt L.W."/>
            <person name="Bailey B.A."/>
        </authorList>
    </citation>
    <scope>NUCLEOTIDE SEQUENCE [LARGE SCALE GENOMIC DNA]</scope>
    <source>
        <strain evidence="18 19">GH-76</strain>
    </source>
</reference>
<dbReference type="Proteomes" id="UP001465976">
    <property type="component" value="Unassembled WGS sequence"/>
</dbReference>
<name>A0ABR3ELZ8_9AGAR</name>
<keyword evidence="18" id="KW-0418">Kinase</keyword>
<evidence type="ECO:0000256" key="11">
    <source>
        <dbReference type="ARBA" id="ARBA00023136"/>
    </source>
</evidence>
<keyword evidence="7" id="KW-1003">Cell membrane</keyword>
<evidence type="ECO:0000256" key="1">
    <source>
        <dbReference type="ARBA" id="ARBA00001946"/>
    </source>
</evidence>
<keyword evidence="6 14" id="KW-0728">SH3 domain</keyword>
<evidence type="ECO:0000313" key="18">
    <source>
        <dbReference type="EMBL" id="KAL0563919.1"/>
    </source>
</evidence>
<dbReference type="GO" id="GO:0004674">
    <property type="term" value="F:protein serine/threonine kinase activity"/>
    <property type="evidence" value="ECO:0007669"/>
    <property type="project" value="UniProtKB-EC"/>
</dbReference>
<keyword evidence="18" id="KW-0808">Transferase</keyword>
<keyword evidence="9" id="KW-1133">Transmembrane helix</keyword>
<dbReference type="PROSITE" id="PS50011">
    <property type="entry name" value="PROTEIN_KINASE_DOM"/>
    <property type="match status" value="1"/>
</dbReference>
<comment type="cofactor">
    <cofactor evidence="1">
        <name>Mg(2+)</name>
        <dbReference type="ChEBI" id="CHEBI:18420"/>
    </cofactor>
</comment>
<evidence type="ECO:0000256" key="13">
    <source>
        <dbReference type="ARBA" id="ARBA00048329"/>
    </source>
</evidence>
<evidence type="ECO:0000256" key="10">
    <source>
        <dbReference type="ARBA" id="ARBA00023016"/>
    </source>
</evidence>
<keyword evidence="10" id="KW-0346">Stress response</keyword>
<feature type="compositionally biased region" description="Polar residues" evidence="15">
    <location>
        <begin position="337"/>
        <end position="346"/>
    </location>
</feature>
<feature type="compositionally biased region" description="Polar residues" evidence="15">
    <location>
        <begin position="494"/>
        <end position="503"/>
    </location>
</feature>
<comment type="similarity">
    <text evidence="3">Belongs to the protein kinase superfamily. STE Ser/Thr protein kinase family. MAP kinase kinase kinase subfamily.</text>
</comment>
<dbReference type="InterPro" id="IPR001245">
    <property type="entry name" value="Ser-Thr/Tyr_kinase_cat_dom"/>
</dbReference>
<evidence type="ECO:0000256" key="15">
    <source>
        <dbReference type="SAM" id="MobiDB-lite"/>
    </source>
</evidence>
<feature type="domain" description="SH3" evidence="16">
    <location>
        <begin position="627"/>
        <end position="688"/>
    </location>
</feature>
<evidence type="ECO:0000256" key="6">
    <source>
        <dbReference type="ARBA" id="ARBA00022443"/>
    </source>
</evidence>
<comment type="similarity">
    <text evidence="4">Belongs to the SHO1 family.</text>
</comment>
<evidence type="ECO:0000259" key="17">
    <source>
        <dbReference type="PROSITE" id="PS50011"/>
    </source>
</evidence>
<dbReference type="Gene3D" id="2.30.30.40">
    <property type="entry name" value="SH3 Domains"/>
    <property type="match status" value="2"/>
</dbReference>
<dbReference type="PRINTS" id="PR00452">
    <property type="entry name" value="SH3DOMAIN"/>
</dbReference>
<dbReference type="InterPro" id="IPR036028">
    <property type="entry name" value="SH3-like_dom_sf"/>
</dbReference>
<dbReference type="Pfam" id="PF00018">
    <property type="entry name" value="SH3_1"/>
    <property type="match status" value="1"/>
</dbReference>
<proteinExistence type="inferred from homology"/>
<dbReference type="PANTHER" id="PTHR44329">
    <property type="entry name" value="SERINE/THREONINE-PROTEIN KINASE TNNI3K-RELATED"/>
    <property type="match status" value="1"/>
</dbReference>
<protein>
    <recommendedName>
        <fullName evidence="5">mitogen-activated protein kinase kinase kinase</fullName>
        <ecNumber evidence="5">2.7.11.25</ecNumber>
    </recommendedName>
</protein>
<dbReference type="SMART" id="SM00326">
    <property type="entry name" value="SH3"/>
    <property type="match status" value="2"/>
</dbReference>
<feature type="compositionally biased region" description="Polar residues" evidence="15">
    <location>
        <begin position="380"/>
        <end position="399"/>
    </location>
</feature>
<keyword evidence="19" id="KW-1185">Reference proteome</keyword>
<evidence type="ECO:0000256" key="14">
    <source>
        <dbReference type="PROSITE-ProRule" id="PRU00192"/>
    </source>
</evidence>
<comment type="catalytic activity">
    <reaction evidence="13">
        <text>L-seryl-[protein] + ATP = O-phospho-L-seryl-[protein] + ADP + H(+)</text>
        <dbReference type="Rhea" id="RHEA:17989"/>
        <dbReference type="Rhea" id="RHEA-COMP:9863"/>
        <dbReference type="Rhea" id="RHEA-COMP:11604"/>
        <dbReference type="ChEBI" id="CHEBI:15378"/>
        <dbReference type="ChEBI" id="CHEBI:29999"/>
        <dbReference type="ChEBI" id="CHEBI:30616"/>
        <dbReference type="ChEBI" id="CHEBI:83421"/>
        <dbReference type="ChEBI" id="CHEBI:456216"/>
        <dbReference type="EC" id="2.7.11.25"/>
    </reaction>
</comment>
<feature type="domain" description="Protein kinase" evidence="17">
    <location>
        <begin position="40"/>
        <end position="308"/>
    </location>
</feature>
<gene>
    <name evidence="18" type="primary">RIPK1_4</name>
    <name evidence="18" type="ORF">V5O48_018140</name>
</gene>
<dbReference type="Gene3D" id="1.10.510.10">
    <property type="entry name" value="Transferase(Phosphotransferase) domain 1"/>
    <property type="match status" value="1"/>
</dbReference>
<feature type="region of interest" description="Disordered" evidence="15">
    <location>
        <begin position="537"/>
        <end position="561"/>
    </location>
</feature>
<dbReference type="InterPro" id="IPR051681">
    <property type="entry name" value="Ser/Thr_Kinases-Pseudokinases"/>
</dbReference>
<feature type="compositionally biased region" description="Basic and acidic residues" evidence="15">
    <location>
        <begin position="504"/>
        <end position="519"/>
    </location>
</feature>
<dbReference type="InterPro" id="IPR011009">
    <property type="entry name" value="Kinase-like_dom_sf"/>
</dbReference>
<organism evidence="18 19">
    <name type="scientific">Marasmius crinis-equi</name>
    <dbReference type="NCBI Taxonomy" id="585013"/>
    <lineage>
        <taxon>Eukaryota</taxon>
        <taxon>Fungi</taxon>
        <taxon>Dikarya</taxon>
        <taxon>Basidiomycota</taxon>
        <taxon>Agaricomycotina</taxon>
        <taxon>Agaricomycetes</taxon>
        <taxon>Agaricomycetidae</taxon>
        <taxon>Agaricales</taxon>
        <taxon>Marasmiineae</taxon>
        <taxon>Marasmiaceae</taxon>
        <taxon>Marasmius</taxon>
    </lineage>
</organism>
<comment type="catalytic activity">
    <reaction evidence="12">
        <text>L-threonyl-[protein] + ATP = O-phospho-L-threonyl-[protein] + ADP + H(+)</text>
        <dbReference type="Rhea" id="RHEA:46608"/>
        <dbReference type="Rhea" id="RHEA-COMP:11060"/>
        <dbReference type="Rhea" id="RHEA-COMP:11605"/>
        <dbReference type="ChEBI" id="CHEBI:15378"/>
        <dbReference type="ChEBI" id="CHEBI:30013"/>
        <dbReference type="ChEBI" id="CHEBI:30616"/>
        <dbReference type="ChEBI" id="CHEBI:61977"/>
        <dbReference type="ChEBI" id="CHEBI:456216"/>
        <dbReference type="EC" id="2.7.11.25"/>
    </reaction>
</comment>
<dbReference type="Pfam" id="PF07653">
    <property type="entry name" value="SH3_2"/>
    <property type="match status" value="1"/>
</dbReference>
<dbReference type="InterPro" id="IPR035522">
    <property type="entry name" value="Sho1_SH3"/>
</dbReference>
<dbReference type="CDD" id="cd11855">
    <property type="entry name" value="SH3_Sho1p"/>
    <property type="match status" value="1"/>
</dbReference>
<dbReference type="PROSITE" id="PS00108">
    <property type="entry name" value="PROTEIN_KINASE_ST"/>
    <property type="match status" value="1"/>
</dbReference>
<dbReference type="EC" id="2.7.11.25" evidence="5"/>
<sequence length="698" mass="76536">LVDSPDISSEMRSSVFTAMLRLSKNSGLHPQCLAIQNVKKFGEYPIDAGGFGEVWKGVIGDSSEHVCLKVVKIYRDSDVEQLSKEYLREAILWRQMKHSHLLPFLGIYQLEHSRQLCLISPWMDKGNLVQYLKVTRREDVDHSTLAHDVAAGLSYLHLMKIVHSDLKGVNVLITDALRACIADFGLSRVTDTQGLKITSTNSRSGGTGRWLVPELLLGGGAISSESDMYAYGCVCYEIFTGQHPFPELPNEAAVVLAVSSGKHPSRPKGMTQLADAMWALMQSCWDPTPASRPTASQVVDEILRMDTLKSIRPAPKWNESVFNQVWGNVDYPAPASPSLNSPQNENVPARTPSPLQANPLSPSDSQPSRADPEDYPSPATPRSGSPQAKSNPVYSQPKSEANMYPSNGALPPLSDHSTLVDLDVSGEPNAETRIEVPPTSIFSILPSARSPPTPTQGVTPLSKITKNPLLAPFDALRSRFSRNSPTARTPPTPFASISQSSTSETERYGQETRGREYEKGKLTRGISVFRLNSPNVHNEPVVVPQSANDDTASPSPPLQAPSDSAVVIKEVKCRAEVLRSYTRSPNDPTKLSFKKGEVVDILEMEGIWWRARKADGSVEIGPSQVFRIVVEAKALYKYIASPDDPNELSFIKNEVLVILDKSGKWWRARKANGTTGIAPSNYLQIVDPEPYHTGIARA</sequence>
<keyword evidence="8" id="KW-0812">Transmembrane</keyword>
<dbReference type="SUPFAM" id="SSF50044">
    <property type="entry name" value="SH3-domain"/>
    <property type="match status" value="2"/>
</dbReference>
<evidence type="ECO:0000256" key="12">
    <source>
        <dbReference type="ARBA" id="ARBA00047559"/>
    </source>
</evidence>
<evidence type="ECO:0000256" key="5">
    <source>
        <dbReference type="ARBA" id="ARBA00012406"/>
    </source>
</evidence>
<evidence type="ECO:0000259" key="16">
    <source>
        <dbReference type="PROSITE" id="PS50002"/>
    </source>
</evidence>
<evidence type="ECO:0000256" key="9">
    <source>
        <dbReference type="ARBA" id="ARBA00022989"/>
    </source>
</evidence>
<keyword evidence="18" id="KW-0675">Receptor</keyword>
<dbReference type="PROSITE" id="PS50002">
    <property type="entry name" value="SH3"/>
    <property type="match status" value="1"/>
</dbReference>
<evidence type="ECO:0000256" key="7">
    <source>
        <dbReference type="ARBA" id="ARBA00022475"/>
    </source>
</evidence>
<feature type="compositionally biased region" description="Polar residues" evidence="15">
    <location>
        <begin position="353"/>
        <end position="368"/>
    </location>
</feature>
<keyword evidence="11" id="KW-0472">Membrane</keyword>
<dbReference type="InterPro" id="IPR001452">
    <property type="entry name" value="SH3_domain"/>
</dbReference>
<evidence type="ECO:0000256" key="2">
    <source>
        <dbReference type="ARBA" id="ARBA00004651"/>
    </source>
</evidence>
<dbReference type="SUPFAM" id="SSF56112">
    <property type="entry name" value="Protein kinase-like (PK-like)"/>
    <property type="match status" value="1"/>
</dbReference>
<feature type="compositionally biased region" description="Polar residues" evidence="15">
    <location>
        <begin position="455"/>
        <end position="465"/>
    </location>
</feature>
<feature type="non-terminal residue" evidence="18">
    <location>
        <position position="1"/>
    </location>
</feature>
<dbReference type="Pfam" id="PF07714">
    <property type="entry name" value="PK_Tyr_Ser-Thr"/>
    <property type="match status" value="1"/>
</dbReference>